<comment type="caution">
    <text evidence="2">The sequence shown here is derived from an EMBL/GenBank/DDBJ whole genome shotgun (WGS) entry which is preliminary data.</text>
</comment>
<keyword evidence="1" id="KW-1133">Transmembrane helix</keyword>
<dbReference type="AlphaFoldDB" id="A0AAD4RVC2"/>
<protein>
    <submittedName>
        <fullName evidence="2">Uncharacterized protein</fullName>
    </submittedName>
</protein>
<dbReference type="Proteomes" id="UP001202328">
    <property type="component" value="Unassembled WGS sequence"/>
</dbReference>
<dbReference type="EMBL" id="JAJJMB010017856">
    <property type="protein sequence ID" value="KAI3834156.1"/>
    <property type="molecule type" value="Genomic_DNA"/>
</dbReference>
<proteinExistence type="predicted"/>
<keyword evidence="1" id="KW-0812">Transmembrane</keyword>
<reference evidence="2" key="1">
    <citation type="submission" date="2022-04" db="EMBL/GenBank/DDBJ databases">
        <title>A functionally conserved STORR gene fusion in Papaver species that diverged 16.8 million years ago.</title>
        <authorList>
            <person name="Catania T."/>
        </authorList>
    </citation>
    <scope>NUCLEOTIDE SEQUENCE</scope>
    <source>
        <strain evidence="2">S-188037</strain>
    </source>
</reference>
<feature type="transmembrane region" description="Helical" evidence="1">
    <location>
        <begin position="49"/>
        <end position="69"/>
    </location>
</feature>
<evidence type="ECO:0000313" key="3">
    <source>
        <dbReference type="Proteomes" id="UP001202328"/>
    </source>
</evidence>
<keyword evidence="1" id="KW-0472">Membrane</keyword>
<organism evidence="2 3">
    <name type="scientific">Papaver atlanticum</name>
    <dbReference type="NCBI Taxonomy" id="357466"/>
    <lineage>
        <taxon>Eukaryota</taxon>
        <taxon>Viridiplantae</taxon>
        <taxon>Streptophyta</taxon>
        <taxon>Embryophyta</taxon>
        <taxon>Tracheophyta</taxon>
        <taxon>Spermatophyta</taxon>
        <taxon>Magnoliopsida</taxon>
        <taxon>Ranunculales</taxon>
        <taxon>Papaveraceae</taxon>
        <taxon>Papaveroideae</taxon>
        <taxon>Papaver</taxon>
    </lineage>
</organism>
<sequence length="72" mass="8180">MKDQSSSFFFLEEETRSGMGTLSISKSELKLNDISVFLRVSGEIKRTLMGIKVELVVLTVFLTMMKFIISKI</sequence>
<evidence type="ECO:0000313" key="2">
    <source>
        <dbReference type="EMBL" id="KAI3834156.1"/>
    </source>
</evidence>
<evidence type="ECO:0000256" key="1">
    <source>
        <dbReference type="SAM" id="Phobius"/>
    </source>
</evidence>
<keyword evidence="3" id="KW-1185">Reference proteome</keyword>
<accession>A0AAD4RVC2</accession>
<gene>
    <name evidence="2" type="ORF">MKW98_018206</name>
</gene>
<name>A0AAD4RVC2_9MAGN</name>